<dbReference type="InterPro" id="IPR011006">
    <property type="entry name" value="CheY-like_superfamily"/>
</dbReference>
<dbReference type="SUPFAM" id="SSF52172">
    <property type="entry name" value="CheY-like"/>
    <property type="match status" value="1"/>
</dbReference>
<dbReference type="Pfam" id="PF00072">
    <property type="entry name" value="Response_reg"/>
    <property type="match status" value="1"/>
</dbReference>
<proteinExistence type="predicted"/>
<keyword evidence="1 2" id="KW-0597">Phosphoprotein</keyword>
<reference evidence="5" key="1">
    <citation type="journal article" date="2013" name="Stand. Genomic Sci.">
        <title>Complete genome sequence of the halophilic bacterium Spirochaeta africana type strain (Z-7692(T)) from the alkaline Lake Magadi in the East African Rift.</title>
        <authorList>
            <person name="Liolos K."/>
            <person name="Abt B."/>
            <person name="Scheuner C."/>
            <person name="Teshima H."/>
            <person name="Held B."/>
            <person name="Lapidus A."/>
            <person name="Nolan M."/>
            <person name="Lucas S."/>
            <person name="Deshpande S."/>
            <person name="Cheng J.F."/>
            <person name="Tapia R."/>
            <person name="Goodwin L.A."/>
            <person name="Pitluck S."/>
            <person name="Pagani I."/>
            <person name="Ivanova N."/>
            <person name="Mavromatis K."/>
            <person name="Mikhailova N."/>
            <person name="Huntemann M."/>
            <person name="Pati A."/>
            <person name="Chen A."/>
            <person name="Palaniappan K."/>
            <person name="Land M."/>
            <person name="Rohde M."/>
            <person name="Tindall B.J."/>
            <person name="Detter J.C."/>
            <person name="Goker M."/>
            <person name="Bristow J."/>
            <person name="Eisen J.A."/>
            <person name="Markowitz V."/>
            <person name="Hugenholtz P."/>
            <person name="Woyke T."/>
            <person name="Klenk H.P."/>
            <person name="Kyrpides N.C."/>
        </authorList>
    </citation>
    <scope>NUCLEOTIDE SEQUENCE</scope>
    <source>
        <strain evidence="5">ATCC 700263 / DSM 8902 / Z-7692</strain>
    </source>
</reference>
<sequence length="121" mass="13531">MKRVLIVEDDPVGKVVMQRMLETDFSCDVAETAEEAMGLVQQTRYAGLVLDINLGDDSIDGCRLLARIRQLDGYQEIPAVATTAYAMNGDRERFLDSGFNAYVSKPVRISELLETMHRVFG</sequence>
<keyword evidence="5" id="KW-1185">Reference proteome</keyword>
<organism evidence="4 5">
    <name type="scientific">Spirochaeta africana (strain ATCC 700263 / DSM 8902 / Z-7692)</name>
    <dbReference type="NCBI Taxonomy" id="889378"/>
    <lineage>
        <taxon>Bacteria</taxon>
        <taxon>Pseudomonadati</taxon>
        <taxon>Spirochaetota</taxon>
        <taxon>Spirochaetia</taxon>
        <taxon>Spirochaetales</taxon>
        <taxon>Spirochaetaceae</taxon>
        <taxon>Spirochaeta</taxon>
    </lineage>
</organism>
<dbReference type="PATRIC" id="fig|889378.3.peg.219"/>
<dbReference type="PROSITE" id="PS50110">
    <property type="entry name" value="RESPONSE_REGULATORY"/>
    <property type="match status" value="1"/>
</dbReference>
<dbReference type="STRING" id="889378.Spiaf_0216"/>
<dbReference type="RefSeq" id="WP_014454323.1">
    <property type="nucleotide sequence ID" value="NC_017098.1"/>
</dbReference>
<evidence type="ECO:0000256" key="2">
    <source>
        <dbReference type="PROSITE-ProRule" id="PRU00169"/>
    </source>
</evidence>
<feature type="modified residue" description="4-aspartylphosphate" evidence="2">
    <location>
        <position position="51"/>
    </location>
</feature>
<dbReference type="InterPro" id="IPR001789">
    <property type="entry name" value="Sig_transdc_resp-reg_receiver"/>
</dbReference>
<dbReference type="PANTHER" id="PTHR45339:SF3">
    <property type="entry name" value="HISTIDINE KINASE"/>
    <property type="match status" value="1"/>
</dbReference>
<dbReference type="SMART" id="SM00448">
    <property type="entry name" value="REC"/>
    <property type="match status" value="1"/>
</dbReference>
<dbReference type="GO" id="GO:0000160">
    <property type="term" value="P:phosphorelay signal transduction system"/>
    <property type="evidence" value="ECO:0007669"/>
    <property type="project" value="InterPro"/>
</dbReference>
<dbReference type="AlphaFoldDB" id="H9UFN2"/>
<accession>H9UFN2</accession>
<dbReference type="EMBL" id="CP003282">
    <property type="protein sequence ID" value="AFG36325.1"/>
    <property type="molecule type" value="Genomic_DNA"/>
</dbReference>
<name>H9UFN2_SPIAZ</name>
<dbReference type="HOGENOM" id="CLU_000445_69_17_12"/>
<feature type="domain" description="Response regulatory" evidence="3">
    <location>
        <begin position="3"/>
        <end position="120"/>
    </location>
</feature>
<dbReference type="CDD" id="cd17546">
    <property type="entry name" value="REC_hyHK_CKI1_RcsC-like"/>
    <property type="match status" value="1"/>
</dbReference>
<dbReference type="Gene3D" id="3.40.50.2300">
    <property type="match status" value="1"/>
</dbReference>
<dbReference type="OrthoDB" id="9789181at2"/>
<dbReference type="PANTHER" id="PTHR45339">
    <property type="entry name" value="HYBRID SIGNAL TRANSDUCTION HISTIDINE KINASE J"/>
    <property type="match status" value="1"/>
</dbReference>
<dbReference type="Proteomes" id="UP000007383">
    <property type="component" value="Chromosome"/>
</dbReference>
<evidence type="ECO:0000313" key="4">
    <source>
        <dbReference type="EMBL" id="AFG36325.1"/>
    </source>
</evidence>
<dbReference type="KEGG" id="sfc:Spiaf_0216"/>
<evidence type="ECO:0000256" key="1">
    <source>
        <dbReference type="ARBA" id="ARBA00022553"/>
    </source>
</evidence>
<evidence type="ECO:0000259" key="3">
    <source>
        <dbReference type="PROSITE" id="PS50110"/>
    </source>
</evidence>
<protein>
    <submittedName>
        <fullName evidence="4">CheY-like receiver domain-containing protein</fullName>
    </submittedName>
</protein>
<gene>
    <name evidence="4" type="ordered locus">Spiaf_0216</name>
</gene>
<dbReference type="eggNOG" id="COG0745">
    <property type="taxonomic scope" value="Bacteria"/>
</dbReference>
<evidence type="ECO:0000313" key="5">
    <source>
        <dbReference type="Proteomes" id="UP000007383"/>
    </source>
</evidence>